<gene>
    <name evidence="1" type="ORF">QFC19_002593</name>
</gene>
<organism evidence="1 2">
    <name type="scientific">Naganishia cerealis</name>
    <dbReference type="NCBI Taxonomy" id="610337"/>
    <lineage>
        <taxon>Eukaryota</taxon>
        <taxon>Fungi</taxon>
        <taxon>Dikarya</taxon>
        <taxon>Basidiomycota</taxon>
        <taxon>Agaricomycotina</taxon>
        <taxon>Tremellomycetes</taxon>
        <taxon>Filobasidiales</taxon>
        <taxon>Filobasidiaceae</taxon>
        <taxon>Naganishia</taxon>
    </lineage>
</organism>
<reference evidence="1" key="1">
    <citation type="submission" date="2023-04" db="EMBL/GenBank/DDBJ databases">
        <title>Draft Genome sequencing of Naganishia species isolated from polar environments using Oxford Nanopore Technology.</title>
        <authorList>
            <person name="Leo P."/>
            <person name="Venkateswaran K."/>
        </authorList>
    </citation>
    <scope>NUCLEOTIDE SEQUENCE</scope>
    <source>
        <strain evidence="1">MNA-CCFEE 5261</strain>
    </source>
</reference>
<evidence type="ECO:0000313" key="1">
    <source>
        <dbReference type="EMBL" id="KAJ9108126.1"/>
    </source>
</evidence>
<dbReference type="EMBL" id="JASBWR010000022">
    <property type="protein sequence ID" value="KAJ9108126.1"/>
    <property type="molecule type" value="Genomic_DNA"/>
</dbReference>
<accession>A0ACC2W9P4</accession>
<comment type="caution">
    <text evidence="1">The sequence shown here is derived from an EMBL/GenBank/DDBJ whole genome shotgun (WGS) entry which is preliminary data.</text>
</comment>
<keyword evidence="2" id="KW-1185">Reference proteome</keyword>
<evidence type="ECO:0000313" key="2">
    <source>
        <dbReference type="Proteomes" id="UP001241377"/>
    </source>
</evidence>
<name>A0ACC2W9P4_9TREE</name>
<dbReference type="Proteomes" id="UP001241377">
    <property type="component" value="Unassembled WGS sequence"/>
</dbReference>
<sequence>MKQLRALGGVPESPSTTSAGSNGGKEKKVAVKASVTDCCICLFSVTVAQALFIAPCSHVFHYKCIRPMLQLHHPGFSCPLCRTFHDLEADVEVDDAWEVASRRASLRRESAQMADVDIGNVTTATARPSQNTSSPMVVDTSGVTHDSTDDPGSTDAASEESRNSTSDAAFPETDADGSNDPGSPVTGRHQSGSGGGGGSGMSLGALPIPRLNEANPNPEYAGLDAATPMNTTFLSTLAESPLGGDGSHHPLGATLGGVVRAPARLDDVGEEETDDVRLREPADQLYT</sequence>
<proteinExistence type="predicted"/>
<protein>
    <submittedName>
        <fullName evidence="1">Uncharacterized protein</fullName>
    </submittedName>
</protein>